<reference evidence="1" key="1">
    <citation type="journal article" date="2023" name="Front. Mar. Sci.">
        <title>A new Merluccius polli reference genome to investigate the effects of global change in West African waters.</title>
        <authorList>
            <person name="Mateo J.L."/>
            <person name="Blanco-Fernandez C."/>
            <person name="Garcia-Vazquez E."/>
            <person name="Machado-Schiaffino G."/>
        </authorList>
    </citation>
    <scope>NUCLEOTIDE SEQUENCE</scope>
    <source>
        <strain evidence="1">C29</strain>
        <tissue evidence="1">Fin</tissue>
    </source>
</reference>
<name>A0AA47P8A2_MERPO</name>
<comment type="caution">
    <text evidence="1">The sequence shown here is derived from an EMBL/GenBank/DDBJ whole genome shotgun (WGS) entry which is preliminary data.</text>
</comment>
<gene>
    <name evidence="1" type="ORF">N1851_007774</name>
</gene>
<dbReference type="AlphaFoldDB" id="A0AA47P8A2"/>
<dbReference type="PANTHER" id="PTHR47018:SF1">
    <property type="entry name" value="TESMIN_TSO1-LIKE CXC DOMAIN-CONTAINING PROTEIN"/>
    <property type="match status" value="1"/>
</dbReference>
<keyword evidence="2" id="KW-1185">Reference proteome</keyword>
<proteinExistence type="predicted"/>
<evidence type="ECO:0000313" key="1">
    <source>
        <dbReference type="EMBL" id="KAK0151083.1"/>
    </source>
</evidence>
<accession>A0AA47P8A2</accession>
<dbReference type="PANTHER" id="PTHR47018">
    <property type="entry name" value="CXC DOMAIN-CONTAINING PROTEIN-RELATED"/>
    <property type="match status" value="1"/>
</dbReference>
<evidence type="ECO:0000313" key="2">
    <source>
        <dbReference type="Proteomes" id="UP001174136"/>
    </source>
</evidence>
<organism evidence="1 2">
    <name type="scientific">Merluccius polli</name>
    <name type="common">Benguela hake</name>
    <name type="synonym">Merluccius cadenati</name>
    <dbReference type="NCBI Taxonomy" id="89951"/>
    <lineage>
        <taxon>Eukaryota</taxon>
        <taxon>Metazoa</taxon>
        <taxon>Chordata</taxon>
        <taxon>Craniata</taxon>
        <taxon>Vertebrata</taxon>
        <taxon>Euteleostomi</taxon>
        <taxon>Actinopterygii</taxon>
        <taxon>Neopterygii</taxon>
        <taxon>Teleostei</taxon>
        <taxon>Neoteleostei</taxon>
        <taxon>Acanthomorphata</taxon>
        <taxon>Zeiogadaria</taxon>
        <taxon>Gadariae</taxon>
        <taxon>Gadiformes</taxon>
        <taxon>Gadoidei</taxon>
        <taxon>Merlucciidae</taxon>
        <taxon>Merluccius</taxon>
    </lineage>
</organism>
<sequence>MALELCLLVYVKSLRQYIDALTELVPWFFAVVHTNYARWIPIHLHDMTELPTRHPSVVGKGRTFCELTPSRQNYSVSCPRSSFRCYVRKTRKLSSLMEGAAQRLQDLHTLAPCSHEEADSHILLHVSHAAQHGHHQMLIRTFDTDVVVLAVGCELWLAFGTGKSFRYLADHQIAACPGPEMSCALPMFHALTGCDTVSSFAGHGKKAAWSTWKSLPELTDALLMLANRPKEIPDDAMNIIERFVIRMFDRTSESCLPELLWWSMSREQSTRVVTSGGRHCYQTLCCHHQLTGGG</sequence>
<protein>
    <submittedName>
        <fullName evidence="1">Uncharacterized protein</fullName>
    </submittedName>
</protein>
<dbReference type="Proteomes" id="UP001174136">
    <property type="component" value="Unassembled WGS sequence"/>
</dbReference>
<dbReference type="EMBL" id="JAOPHQ010001421">
    <property type="protein sequence ID" value="KAK0151083.1"/>
    <property type="molecule type" value="Genomic_DNA"/>
</dbReference>